<sequence>MDKKYMNCTRCELCGTADVIYGSTFMEYSILLRLLTAPLATMGMGLLSATIVKTKGIHINTKVILLVLCISAIICNTGITVDCLYKFFISNVMPDYMQCDFQVFSPQYGLVIRHIEMLGAMCLSTSSVALAVERTVATIFYRNYSPKPTLGSILVVVQVLVSSIPFWNIRLPKQMYPYSPPELHDYQLYYFISMWLTLLNVLAFFIFTILWIINYYRQKIIGNSHLQVALDRYNLHENMSMTRLMAPVIIVICLMVFLAESILLLATPEYNEDTVVTHQVLNEVIEYSFYPELQLTIIPLLFIALVLVLITLSSKLRENFLLVSNLSICFPVKIHTTDSRSSSESSSSDGSTGRIHWNSKIDSLSITPQVSKY</sequence>
<dbReference type="Proteomes" id="UP000001940">
    <property type="component" value="Chromosome X"/>
</dbReference>
<dbReference type="CTD" id="187132"/>
<dbReference type="InterPro" id="IPR053286">
    <property type="entry name" value="Nematode_rcpt-like_srab"/>
</dbReference>
<dbReference type="InterPro" id="IPR019408">
    <property type="entry name" value="7TM_GPCR_serpentine_rcpt_Srab"/>
</dbReference>
<dbReference type="InParanoid" id="Q21309"/>
<keyword evidence="2 5" id="KW-0812">Transmembrane</keyword>
<keyword evidence="4 5" id="KW-0472">Membrane</keyword>
<evidence type="ECO:0000256" key="3">
    <source>
        <dbReference type="ARBA" id="ARBA00022989"/>
    </source>
</evidence>
<keyword evidence="7" id="KW-1185">Reference proteome</keyword>
<dbReference type="PANTHER" id="PTHR46561:SF15">
    <property type="entry name" value="G_PROTEIN_RECEP_F1_2 DOMAIN-CONTAINING PROTEIN"/>
    <property type="match status" value="1"/>
</dbReference>
<feature type="transmembrane region" description="Helical" evidence="5">
    <location>
        <begin position="244"/>
        <end position="266"/>
    </location>
</feature>
<feature type="transmembrane region" description="Helical" evidence="5">
    <location>
        <begin position="293"/>
        <end position="312"/>
    </location>
</feature>
<organism evidence="6 7">
    <name type="scientific">Caenorhabditis elegans</name>
    <dbReference type="NCBI Taxonomy" id="6239"/>
    <lineage>
        <taxon>Eukaryota</taxon>
        <taxon>Metazoa</taxon>
        <taxon>Ecdysozoa</taxon>
        <taxon>Nematoda</taxon>
        <taxon>Chromadorea</taxon>
        <taxon>Rhabditida</taxon>
        <taxon>Rhabditina</taxon>
        <taxon>Rhabditomorpha</taxon>
        <taxon>Rhabditoidea</taxon>
        <taxon>Rhabditidae</taxon>
        <taxon>Peloderinae</taxon>
        <taxon>Caenorhabditis</taxon>
    </lineage>
</organism>
<dbReference type="EMBL" id="BX284606">
    <property type="protein sequence ID" value="CCD72130.1"/>
    <property type="molecule type" value="Genomic_DNA"/>
</dbReference>
<dbReference type="PANTHER" id="PTHR46561">
    <property type="entry name" value="SERPENTINE RECEPTOR, CLASS AB (CLASS A-LIKE)-RELATED"/>
    <property type="match status" value="1"/>
</dbReference>
<proteinExistence type="predicted"/>
<dbReference type="GeneID" id="187132"/>
<evidence type="ECO:0000256" key="2">
    <source>
        <dbReference type="ARBA" id="ARBA00022692"/>
    </source>
</evidence>
<evidence type="ECO:0000256" key="5">
    <source>
        <dbReference type="SAM" id="Phobius"/>
    </source>
</evidence>
<dbReference type="OrthoDB" id="5851392at2759"/>
<dbReference type="RefSeq" id="NP_510683.2">
    <property type="nucleotide sequence ID" value="NM_078282.2"/>
</dbReference>
<evidence type="ECO:0000256" key="4">
    <source>
        <dbReference type="ARBA" id="ARBA00023136"/>
    </source>
</evidence>
<evidence type="ECO:0000313" key="7">
    <source>
        <dbReference type="Proteomes" id="UP000001940"/>
    </source>
</evidence>
<evidence type="ECO:0000256" key="1">
    <source>
        <dbReference type="ARBA" id="ARBA00004141"/>
    </source>
</evidence>
<gene>
    <name evidence="6" type="ORF">CELE_K08B5.1</name>
    <name evidence="6 8" type="ORF">K08B5.1</name>
</gene>
<accession>Q21309</accession>
<feature type="transmembrane region" description="Helical" evidence="5">
    <location>
        <begin position="30"/>
        <end position="52"/>
    </location>
</feature>
<keyword evidence="6" id="KW-0675">Receptor</keyword>
<reference evidence="6 7" key="1">
    <citation type="journal article" date="1998" name="Science">
        <title>Genome sequence of the nematode C. elegans: a platform for investigating biology.</title>
        <authorList>
            <consortium name="The C. elegans sequencing consortium"/>
            <person name="Sulson J.E."/>
            <person name="Waterston R."/>
        </authorList>
    </citation>
    <scope>NUCLEOTIDE SEQUENCE [LARGE SCALE GENOMIC DNA]</scope>
    <source>
        <strain evidence="6 7">Bristol N2</strain>
    </source>
</reference>
<dbReference type="eggNOG" id="ENOG502TH0W">
    <property type="taxonomic scope" value="Eukaryota"/>
</dbReference>
<feature type="transmembrane region" description="Helical" evidence="5">
    <location>
        <begin position="189"/>
        <end position="213"/>
    </location>
</feature>
<dbReference type="WormBase" id="K08B5.1">
    <property type="protein sequence ID" value="CE35740"/>
    <property type="gene ID" value="WBGene00019518"/>
</dbReference>
<feature type="transmembrane region" description="Helical" evidence="5">
    <location>
        <begin position="64"/>
        <end position="88"/>
    </location>
</feature>
<dbReference type="HOGENOM" id="CLU_746475_0_0_1"/>
<dbReference type="UCSC" id="K08B5.1">
    <property type="organism name" value="c. elegans"/>
</dbReference>
<evidence type="ECO:0000313" key="8">
    <source>
        <dbReference type="WormBase" id="K08B5.1"/>
    </source>
</evidence>
<keyword evidence="3 5" id="KW-1133">Transmembrane helix</keyword>
<name>Q21309_CAEEL</name>
<evidence type="ECO:0000313" key="6">
    <source>
        <dbReference type="EMBL" id="CCD72130.1"/>
    </source>
</evidence>
<dbReference type="AGR" id="WB:WBGene00019518"/>
<dbReference type="PaxDb" id="6239-K08B5.1"/>
<comment type="subcellular location">
    <subcellularLocation>
        <location evidence="1">Membrane</location>
        <topology evidence="1">Multi-pass membrane protein</topology>
    </subcellularLocation>
</comment>
<dbReference type="PIR" id="T29998">
    <property type="entry name" value="T29998"/>
</dbReference>
<dbReference type="Bgee" id="WBGene00019518">
    <property type="expression patterns" value="Expressed in embryo and 2 other cell types or tissues"/>
</dbReference>
<dbReference type="FunCoup" id="Q21309">
    <property type="interactions" value="20"/>
</dbReference>
<dbReference type="KEGG" id="cel:CELE_K08B5.1"/>
<dbReference type="AlphaFoldDB" id="Q21309"/>
<dbReference type="OMA" id="KKYMNCT"/>
<dbReference type="GO" id="GO:0016020">
    <property type="term" value="C:membrane"/>
    <property type="evidence" value="ECO:0007669"/>
    <property type="project" value="UniProtKB-SubCell"/>
</dbReference>
<dbReference type="SMR" id="Q21309"/>
<feature type="transmembrane region" description="Helical" evidence="5">
    <location>
        <begin position="150"/>
        <end position="169"/>
    </location>
</feature>
<protein>
    <submittedName>
        <fullName evidence="6">G-protein coupled receptors family 1 profile domain-containing protein</fullName>
    </submittedName>
</protein>
<dbReference type="Pfam" id="PF10292">
    <property type="entry name" value="7TM_GPCR_Srab"/>
    <property type="match status" value="1"/>
</dbReference>